<dbReference type="Gene3D" id="3.40.50.740">
    <property type="match status" value="1"/>
</dbReference>
<evidence type="ECO:0000256" key="4">
    <source>
        <dbReference type="ARBA" id="ARBA00023014"/>
    </source>
</evidence>
<keyword evidence="3" id="KW-0408">Iron</keyword>
<dbReference type="PANTHER" id="PTHR43742:SF6">
    <property type="entry name" value="OXIDOREDUCTASE YYAE-RELATED"/>
    <property type="match status" value="1"/>
</dbReference>
<dbReference type="SUPFAM" id="SSF50692">
    <property type="entry name" value="ADC-like"/>
    <property type="match status" value="1"/>
</dbReference>
<reference evidence="6 7" key="1">
    <citation type="submission" date="2012-10" db="EMBL/GenBank/DDBJ databases">
        <title>The draft sequence of the Mycobacterium pheli genome.</title>
        <authorList>
            <person name="Pettersson B.M.F."/>
            <person name="Das S."/>
            <person name="Dasgupta S."/>
            <person name="Bhattacharya A."/>
            <person name="Kirsebom L.A."/>
        </authorList>
    </citation>
    <scope>NUCLEOTIDE SEQUENCE [LARGE SCALE GENOMIC DNA]</scope>
    <source>
        <strain evidence="6 7">CCUG 21000</strain>
    </source>
</reference>
<dbReference type="GO" id="GO:0043546">
    <property type="term" value="F:molybdopterin cofactor binding"/>
    <property type="evidence" value="ECO:0007669"/>
    <property type="project" value="InterPro"/>
</dbReference>
<comment type="caution">
    <text evidence="6">The sequence shown here is derived from an EMBL/GenBank/DDBJ whole genome shotgun (WGS) entry which is preliminary data.</text>
</comment>
<dbReference type="InterPro" id="IPR009010">
    <property type="entry name" value="Asp_de-COase-like_dom_sf"/>
</dbReference>
<name>A0A5N5USB4_MYCPH</name>
<accession>A0A5N5USB4</accession>
<dbReference type="GeneID" id="74302287"/>
<keyword evidence="4" id="KW-0411">Iron-sulfur</keyword>
<dbReference type="SMART" id="SM00926">
    <property type="entry name" value="Molybdop_Fe4S4"/>
    <property type="match status" value="1"/>
</dbReference>
<keyword evidence="2" id="KW-0479">Metal-binding</keyword>
<evidence type="ECO:0000256" key="2">
    <source>
        <dbReference type="ARBA" id="ARBA00022723"/>
    </source>
</evidence>
<sequence length="726" mass="79254">MAPVIEHKPTFCRICEPLCGMIATVEDGRLTALRPDKQHPLSAGFACQKGIAFTEIVNDPDRVTRPLRRGPAGFEEVSWDEALDEIAARLSDILRRHGSGAVGWYMGNPGAFSYAHTFAALLFMKGLGRHGHYFTASSQDTNSRLIASQMLYGVPTSVPIPDLTRTDLLVMIGANPLVSHGSFLTAPRIKDRMHDIVKRGGRVVIIDPRRSETAAAFEWLGIVPDTDSLLLLSLLHVMFEVVDAGALRRIADGVEWLRELCLPFTPESTAERTGIDAETVRALARDLVRTPRAAVYGRLGTCVGTHGTLTTYLIDAVNLVAGNLDVPGGSVFSSMHTVGARWQNVAMGAVMRRSYRRKRSRISGTPNAIGSEPAALMAKEITTPGSRQMRALFVSGGNPVLSVPNGEELEGAIGELELSVALDFYLTETTALCDYVLPVTTMYERDDFPYTFQGFQATPFRQATEAVIAPVGESRGEWDITADIAERLADRVPAFAGFKFVRKILRRFGVDASPRLMMDALVRMSDGGDLFGLRRGGLSLRKLERDHPHGVVVSPHVRTGVLRDAVGYLSRRVRLAHPGIAAEVSRLERRRTPAGYPLRMIGLREPRSENSWMHNSPLLMRGDRRQHALIHVDDAADRQIVDGDEVRISSPYGAITVPVKTTKDLVAGVVAVPHGWGHKGTGGWRLANRAGGANVNQLTSSDPADIEALSGMAWLTGVPIQVERLP</sequence>
<dbReference type="EMBL" id="ANBP01000055">
    <property type="protein sequence ID" value="KAB7751389.1"/>
    <property type="molecule type" value="Genomic_DNA"/>
</dbReference>
<dbReference type="GO" id="GO:0046872">
    <property type="term" value="F:metal ion binding"/>
    <property type="evidence" value="ECO:0007669"/>
    <property type="project" value="UniProtKB-KW"/>
</dbReference>
<dbReference type="RefSeq" id="WP_082803945.1">
    <property type="nucleotide sequence ID" value="NZ_ANBO01000002.1"/>
</dbReference>
<dbReference type="AlphaFoldDB" id="A0A5N5USB4"/>
<dbReference type="GO" id="GO:0016491">
    <property type="term" value="F:oxidoreductase activity"/>
    <property type="evidence" value="ECO:0007669"/>
    <property type="project" value="InterPro"/>
</dbReference>
<evidence type="ECO:0000313" key="7">
    <source>
        <dbReference type="Proteomes" id="UP000325690"/>
    </source>
</evidence>
<dbReference type="Pfam" id="PF01568">
    <property type="entry name" value="Molydop_binding"/>
    <property type="match status" value="1"/>
</dbReference>
<dbReference type="Proteomes" id="UP000325690">
    <property type="component" value="Unassembled WGS sequence"/>
</dbReference>
<evidence type="ECO:0000313" key="6">
    <source>
        <dbReference type="EMBL" id="KAB7751389.1"/>
    </source>
</evidence>
<dbReference type="GO" id="GO:0051536">
    <property type="term" value="F:iron-sulfur cluster binding"/>
    <property type="evidence" value="ECO:0007669"/>
    <property type="project" value="UniProtKB-KW"/>
</dbReference>
<dbReference type="Gene3D" id="2.20.25.90">
    <property type="entry name" value="ADC-like domains"/>
    <property type="match status" value="1"/>
</dbReference>
<dbReference type="PROSITE" id="PS51669">
    <property type="entry name" value="4FE4S_MOW_BIS_MGD"/>
    <property type="match status" value="1"/>
</dbReference>
<dbReference type="Gene3D" id="2.40.40.20">
    <property type="match status" value="1"/>
</dbReference>
<proteinExistence type="inferred from homology"/>
<evidence type="ECO:0000256" key="1">
    <source>
        <dbReference type="ARBA" id="ARBA00010312"/>
    </source>
</evidence>
<dbReference type="InterPro" id="IPR006656">
    <property type="entry name" value="Mopterin_OxRdtase"/>
</dbReference>
<dbReference type="Gene3D" id="3.40.228.10">
    <property type="entry name" value="Dimethylsulfoxide Reductase, domain 2"/>
    <property type="match status" value="1"/>
</dbReference>
<comment type="similarity">
    <text evidence="1">Belongs to the prokaryotic molybdopterin-containing oxidoreductase family.</text>
</comment>
<protein>
    <submittedName>
        <fullName evidence="6">Formate dehydrogenase</fullName>
    </submittedName>
</protein>
<dbReference type="InterPro" id="IPR006963">
    <property type="entry name" value="Mopterin_OxRdtase_4Fe-4S_dom"/>
</dbReference>
<organism evidence="6 7">
    <name type="scientific">Mycolicibacterium phlei DSM 43239 = CCUG 21000</name>
    <dbReference type="NCBI Taxonomy" id="1226750"/>
    <lineage>
        <taxon>Bacteria</taxon>
        <taxon>Bacillati</taxon>
        <taxon>Actinomycetota</taxon>
        <taxon>Actinomycetes</taxon>
        <taxon>Mycobacteriales</taxon>
        <taxon>Mycobacteriaceae</taxon>
        <taxon>Mycolicibacterium</taxon>
    </lineage>
</organism>
<dbReference type="Pfam" id="PF00384">
    <property type="entry name" value="Molybdopterin"/>
    <property type="match status" value="1"/>
</dbReference>
<feature type="domain" description="4Fe-4S Mo/W bis-MGD-type" evidence="5">
    <location>
        <begin position="5"/>
        <end position="61"/>
    </location>
</feature>
<dbReference type="PANTHER" id="PTHR43742">
    <property type="entry name" value="TRIMETHYLAMINE-N-OXIDE REDUCTASE"/>
    <property type="match status" value="1"/>
</dbReference>
<dbReference type="Pfam" id="PF04879">
    <property type="entry name" value="Molybdop_Fe4S4"/>
    <property type="match status" value="1"/>
</dbReference>
<keyword evidence="7" id="KW-1185">Reference proteome</keyword>
<gene>
    <name evidence="6" type="ORF">MPHL21000_24620</name>
</gene>
<dbReference type="InterPro" id="IPR050612">
    <property type="entry name" value="Prok_Mopterin_Oxidored"/>
</dbReference>
<evidence type="ECO:0000259" key="5">
    <source>
        <dbReference type="PROSITE" id="PS51669"/>
    </source>
</evidence>
<evidence type="ECO:0000256" key="3">
    <source>
        <dbReference type="ARBA" id="ARBA00023004"/>
    </source>
</evidence>
<dbReference type="SUPFAM" id="SSF53706">
    <property type="entry name" value="Formate dehydrogenase/DMSO reductase, domains 1-3"/>
    <property type="match status" value="1"/>
</dbReference>
<dbReference type="InterPro" id="IPR006657">
    <property type="entry name" value="MoPterin_dinucl-bd_dom"/>
</dbReference>